<evidence type="ECO:0000256" key="4">
    <source>
        <dbReference type="ARBA" id="ARBA00023006"/>
    </source>
</evidence>
<dbReference type="GO" id="GO:0034727">
    <property type="term" value="P:piecemeal microautophagy of the nucleus"/>
    <property type="evidence" value="ECO:0007669"/>
    <property type="project" value="TreeGrafter"/>
</dbReference>
<dbReference type="GO" id="GO:1990316">
    <property type="term" value="C:Atg1/ULK1 kinase complex"/>
    <property type="evidence" value="ECO:0007669"/>
    <property type="project" value="TreeGrafter"/>
</dbReference>
<dbReference type="EMBL" id="LK023368">
    <property type="protein sequence ID" value="CDS13052.1"/>
    <property type="molecule type" value="Genomic_DNA"/>
</dbReference>
<reference evidence="9" key="1">
    <citation type="journal article" date="2014" name="Genome Announc.">
        <title>De novo whole-genome sequence and genome annotation of Lichtheimia ramosa.</title>
        <authorList>
            <person name="Linde J."/>
            <person name="Schwartze V."/>
            <person name="Binder U."/>
            <person name="Lass-Florl C."/>
            <person name="Voigt K."/>
            <person name="Horn F."/>
        </authorList>
    </citation>
    <scope>NUCLEOTIDE SEQUENCE</scope>
    <source>
        <strain evidence="9">JMRC FSU:6197</strain>
    </source>
</reference>
<protein>
    <recommendedName>
        <fullName evidence="2 6">Autophagy-related protein 17</fullName>
    </recommendedName>
</protein>
<organism evidence="9">
    <name type="scientific">Lichtheimia ramosa</name>
    <dbReference type="NCBI Taxonomy" id="688394"/>
    <lineage>
        <taxon>Eukaryota</taxon>
        <taxon>Fungi</taxon>
        <taxon>Fungi incertae sedis</taxon>
        <taxon>Mucoromycota</taxon>
        <taxon>Mucoromycotina</taxon>
        <taxon>Mucoromycetes</taxon>
        <taxon>Mucorales</taxon>
        <taxon>Lichtheimiaceae</taxon>
        <taxon>Lichtheimia</taxon>
    </lineage>
</organism>
<dbReference type="Pfam" id="PF04108">
    <property type="entry name" value="ATG17_like"/>
    <property type="match status" value="1"/>
</dbReference>
<dbReference type="GO" id="GO:0060090">
    <property type="term" value="F:molecular adaptor activity"/>
    <property type="evidence" value="ECO:0007669"/>
    <property type="project" value="TreeGrafter"/>
</dbReference>
<name>A0A077X203_9FUNG</name>
<dbReference type="GO" id="GO:0030295">
    <property type="term" value="F:protein kinase activator activity"/>
    <property type="evidence" value="ECO:0007669"/>
    <property type="project" value="TreeGrafter"/>
</dbReference>
<evidence type="ECO:0000256" key="6">
    <source>
        <dbReference type="RuleBase" id="RU368080"/>
    </source>
</evidence>
<accession>A0A077X203</accession>
<sequence length="431" mass="49284">MEQELIELLLVAKKALSTGQAICAQANELSQESDRHVEIIERTWAKILFVRNHVLIQLSTLERIREFLSVKIDEVRSCIQDREENLAEVSLNLQNIFRVLKDCTIDPGILAINTQQRNQHATLFDYIDHQSVLELQKQADDEIGDIENLYSSLMTTAKSLSVTISELASMQEAALSISLDKSASAFSDDKAQIQEITIAKMADILTSLTNHYIQLGEATRLCQSEPNASLDISVLQKDHEQVPRILDDLRESLEIVESISEEIRVRMQVYLSMQDELLKVLAHQEKFSTPGGQADTICEKMAEMKTHEQKLAAYFKELTSLAEWYHVYAASYSHLVLEIERRKKAAERQEELIKELTQSFEDAYNDEYQERRRWFAQHGSFLPEGLCQFMTDPPSRLYVHVDEQSRRLPDLSPSTVKKALADIHERSTATS</sequence>
<dbReference type="InterPro" id="IPR007240">
    <property type="entry name" value="Atg17"/>
</dbReference>
<dbReference type="GO" id="GO:0000422">
    <property type="term" value="P:autophagy of mitochondrion"/>
    <property type="evidence" value="ECO:0007669"/>
    <property type="project" value="TreeGrafter"/>
</dbReference>
<keyword evidence="4 6" id="KW-0072">Autophagy</keyword>
<comment type="subcellular location">
    <subcellularLocation>
        <location evidence="6">Cytoplasm</location>
    </subcellularLocation>
    <subcellularLocation>
        <location evidence="6">Preautophagosomal structure membrane</location>
        <topology evidence="6">Peripheral membrane protein</topology>
    </subcellularLocation>
</comment>
<gene>
    <name evidence="9" type="ORF">LRAMOSA05236</name>
</gene>
<comment type="similarity">
    <text evidence="1 6">Belongs to the ATG17 family.</text>
</comment>
<evidence type="ECO:0000259" key="8">
    <source>
        <dbReference type="Pfam" id="PF04108"/>
    </source>
</evidence>
<dbReference type="InterPro" id="IPR045326">
    <property type="entry name" value="ATG17-like_dom"/>
</dbReference>
<dbReference type="GO" id="GO:0000045">
    <property type="term" value="P:autophagosome assembly"/>
    <property type="evidence" value="ECO:0007669"/>
    <property type="project" value="TreeGrafter"/>
</dbReference>
<dbReference type="GO" id="GO:0034045">
    <property type="term" value="C:phagophore assembly site membrane"/>
    <property type="evidence" value="ECO:0007669"/>
    <property type="project" value="UniProtKB-SubCell"/>
</dbReference>
<evidence type="ECO:0000256" key="7">
    <source>
        <dbReference type="SAM" id="Coils"/>
    </source>
</evidence>
<feature type="domain" description="Autophagy protein ATG17-like" evidence="8">
    <location>
        <begin position="15"/>
        <end position="382"/>
    </location>
</feature>
<evidence type="ECO:0000256" key="2">
    <source>
        <dbReference type="ARBA" id="ARBA00013806"/>
    </source>
</evidence>
<feature type="coiled-coil region" evidence="7">
    <location>
        <begin position="336"/>
        <end position="366"/>
    </location>
</feature>
<evidence type="ECO:0000256" key="3">
    <source>
        <dbReference type="ARBA" id="ARBA00022490"/>
    </source>
</evidence>
<evidence type="ECO:0000313" key="9">
    <source>
        <dbReference type="EMBL" id="CDS13052.1"/>
    </source>
</evidence>
<proteinExistence type="inferred from homology"/>
<keyword evidence="3 6" id="KW-0963">Cytoplasm</keyword>
<dbReference type="PANTHER" id="PTHR28005:SF1">
    <property type="entry name" value="AUTOPHAGY-RELATED PROTEIN 17"/>
    <property type="match status" value="1"/>
</dbReference>
<dbReference type="OrthoDB" id="1937984at2759"/>
<comment type="function">
    <text evidence="6">Autophagy-specific protein that functions in response to autophagy-inducing signals as a scaffold to recruit other ATG proteins to organize preautophagosomal structure (PAS) formation. Modulates the timing and magnitude of the autophagy response, such as the size of the sequestering vesicles. Plays particularly a role in pexophagy and nucleophagy.</text>
</comment>
<evidence type="ECO:0000256" key="1">
    <source>
        <dbReference type="ARBA" id="ARBA00006259"/>
    </source>
</evidence>
<dbReference type="PANTHER" id="PTHR28005">
    <property type="entry name" value="AUTOPHAGY-RELATED PROTEIN 17"/>
    <property type="match status" value="1"/>
</dbReference>
<keyword evidence="5" id="KW-0472">Membrane</keyword>
<dbReference type="AlphaFoldDB" id="A0A077X203"/>
<evidence type="ECO:0000256" key="5">
    <source>
        <dbReference type="ARBA" id="ARBA00023136"/>
    </source>
</evidence>
<keyword evidence="7" id="KW-0175">Coiled coil</keyword>